<evidence type="ECO:0000259" key="9">
    <source>
        <dbReference type="SMART" id="SM00382"/>
    </source>
</evidence>
<dbReference type="Pfam" id="PF17862">
    <property type="entry name" value="AAA_lid_3"/>
    <property type="match status" value="1"/>
</dbReference>
<dbReference type="InterPro" id="IPR041569">
    <property type="entry name" value="AAA_lid_3"/>
</dbReference>
<keyword evidence="8" id="KW-0812">Transmembrane</keyword>
<name>A0A9K3PNS4_9STRA</name>
<feature type="compositionally biased region" description="Basic residues" evidence="7">
    <location>
        <begin position="480"/>
        <end position="491"/>
    </location>
</feature>
<comment type="subcellular location">
    <subcellularLocation>
        <location evidence="1">Mitochondrion outer membrane</location>
        <topology evidence="1">Single-pass membrane protein</topology>
    </subcellularLocation>
</comment>
<evidence type="ECO:0000256" key="7">
    <source>
        <dbReference type="SAM" id="MobiDB-lite"/>
    </source>
</evidence>
<evidence type="ECO:0000256" key="2">
    <source>
        <dbReference type="ARBA" id="ARBA00022741"/>
    </source>
</evidence>
<dbReference type="PROSITE" id="PS00674">
    <property type="entry name" value="AAA"/>
    <property type="match status" value="1"/>
</dbReference>
<feature type="compositionally biased region" description="Low complexity" evidence="7">
    <location>
        <begin position="497"/>
        <end position="512"/>
    </location>
</feature>
<organism evidence="10 11">
    <name type="scientific">Nitzschia inconspicua</name>
    <dbReference type="NCBI Taxonomy" id="303405"/>
    <lineage>
        <taxon>Eukaryota</taxon>
        <taxon>Sar</taxon>
        <taxon>Stramenopiles</taxon>
        <taxon>Ochrophyta</taxon>
        <taxon>Bacillariophyta</taxon>
        <taxon>Bacillariophyceae</taxon>
        <taxon>Bacillariophycidae</taxon>
        <taxon>Bacillariales</taxon>
        <taxon>Bacillariaceae</taxon>
        <taxon>Nitzschia</taxon>
    </lineage>
</organism>
<reference evidence="10" key="1">
    <citation type="journal article" date="2021" name="Sci. Rep.">
        <title>Diploid genomic architecture of Nitzschia inconspicua, an elite biomass production diatom.</title>
        <authorList>
            <person name="Oliver A."/>
            <person name="Podell S."/>
            <person name="Pinowska A."/>
            <person name="Traller J.C."/>
            <person name="Smith S.R."/>
            <person name="McClure R."/>
            <person name="Beliaev A."/>
            <person name="Bohutskyi P."/>
            <person name="Hill E.A."/>
            <person name="Rabines A."/>
            <person name="Zheng H."/>
            <person name="Allen L.Z."/>
            <person name="Kuo A."/>
            <person name="Grigoriev I.V."/>
            <person name="Allen A.E."/>
            <person name="Hazlebeck D."/>
            <person name="Allen E.E."/>
        </authorList>
    </citation>
    <scope>NUCLEOTIDE SEQUENCE</scope>
    <source>
        <strain evidence="10">Hildebrandi</strain>
    </source>
</reference>
<keyword evidence="3" id="KW-1000">Mitochondrion outer membrane</keyword>
<dbReference type="Proteomes" id="UP000693970">
    <property type="component" value="Unassembled WGS sequence"/>
</dbReference>
<dbReference type="InterPro" id="IPR003593">
    <property type="entry name" value="AAA+_ATPase"/>
</dbReference>
<keyword evidence="10" id="KW-0132">Cell division</keyword>
<gene>
    <name evidence="10" type="ORF">IV203_007812</name>
</gene>
<evidence type="ECO:0000256" key="6">
    <source>
        <dbReference type="RuleBase" id="RU003651"/>
    </source>
</evidence>
<feature type="region of interest" description="Disordered" evidence="7">
    <location>
        <begin position="455"/>
        <end position="540"/>
    </location>
</feature>
<dbReference type="OrthoDB" id="10254455at2759"/>
<dbReference type="GO" id="GO:0016887">
    <property type="term" value="F:ATP hydrolysis activity"/>
    <property type="evidence" value="ECO:0007669"/>
    <property type="project" value="InterPro"/>
</dbReference>
<evidence type="ECO:0000313" key="10">
    <source>
        <dbReference type="EMBL" id="KAG7351764.1"/>
    </source>
</evidence>
<accession>A0A9K3PNS4</accession>
<keyword evidence="10" id="KW-0131">Cell cycle</keyword>
<protein>
    <submittedName>
        <fullName evidence="10">Cell division control protein 48, AAA family protein</fullName>
    </submittedName>
</protein>
<dbReference type="Pfam" id="PF00004">
    <property type="entry name" value="AAA"/>
    <property type="match status" value="1"/>
</dbReference>
<feature type="compositionally biased region" description="Low complexity" evidence="7">
    <location>
        <begin position="94"/>
        <end position="107"/>
    </location>
</feature>
<keyword evidence="8" id="KW-1133">Transmembrane helix</keyword>
<dbReference type="EMBL" id="JAGRRH010000017">
    <property type="protein sequence ID" value="KAG7351764.1"/>
    <property type="molecule type" value="Genomic_DNA"/>
</dbReference>
<dbReference type="GO" id="GO:0005741">
    <property type="term" value="C:mitochondrial outer membrane"/>
    <property type="evidence" value="ECO:0007669"/>
    <property type="project" value="UniProtKB-SubCell"/>
</dbReference>
<evidence type="ECO:0000256" key="1">
    <source>
        <dbReference type="ARBA" id="ARBA00004572"/>
    </source>
</evidence>
<evidence type="ECO:0000256" key="8">
    <source>
        <dbReference type="SAM" id="Phobius"/>
    </source>
</evidence>
<dbReference type="InterPro" id="IPR003960">
    <property type="entry name" value="ATPase_AAA_CS"/>
</dbReference>
<dbReference type="InterPro" id="IPR051701">
    <property type="entry name" value="Mito_OM_Translocase_MSP1"/>
</dbReference>
<evidence type="ECO:0000313" key="11">
    <source>
        <dbReference type="Proteomes" id="UP000693970"/>
    </source>
</evidence>
<feature type="domain" description="AAA+ ATPase" evidence="9">
    <location>
        <begin position="241"/>
        <end position="393"/>
    </location>
</feature>
<comment type="similarity">
    <text evidence="6">Belongs to the AAA ATPase family.</text>
</comment>
<feature type="compositionally biased region" description="Low complexity" evidence="7">
    <location>
        <begin position="69"/>
        <end position="85"/>
    </location>
</feature>
<proteinExistence type="inferred from homology"/>
<dbReference type="PANTHER" id="PTHR45644">
    <property type="entry name" value="AAA ATPASE, PUTATIVE (AFU_ORTHOLOGUE AFUA_2G12920)-RELATED-RELATED"/>
    <property type="match status" value="1"/>
</dbReference>
<reference evidence="10" key="2">
    <citation type="submission" date="2021-04" db="EMBL/GenBank/DDBJ databases">
        <authorList>
            <person name="Podell S."/>
        </authorList>
    </citation>
    <scope>NUCLEOTIDE SEQUENCE</scope>
    <source>
        <strain evidence="10">Hildebrandi</strain>
    </source>
</reference>
<keyword evidence="8" id="KW-0472">Membrane</keyword>
<feature type="compositionally biased region" description="Acidic residues" evidence="7">
    <location>
        <begin position="615"/>
        <end position="627"/>
    </location>
</feature>
<evidence type="ECO:0000256" key="3">
    <source>
        <dbReference type="ARBA" id="ARBA00022787"/>
    </source>
</evidence>
<dbReference type="SMART" id="SM00382">
    <property type="entry name" value="AAA"/>
    <property type="match status" value="1"/>
</dbReference>
<keyword evidence="5" id="KW-0496">Mitochondrion</keyword>
<evidence type="ECO:0000256" key="5">
    <source>
        <dbReference type="ARBA" id="ARBA00023128"/>
    </source>
</evidence>
<dbReference type="PANTHER" id="PTHR45644:SF3">
    <property type="entry name" value="FI08533P-RELATED"/>
    <property type="match status" value="1"/>
</dbReference>
<dbReference type="GO" id="GO:0051301">
    <property type="term" value="P:cell division"/>
    <property type="evidence" value="ECO:0007669"/>
    <property type="project" value="UniProtKB-KW"/>
</dbReference>
<dbReference type="AlphaFoldDB" id="A0A9K3PNS4"/>
<dbReference type="GO" id="GO:0005524">
    <property type="term" value="F:ATP binding"/>
    <property type="evidence" value="ECO:0007669"/>
    <property type="project" value="UniProtKB-KW"/>
</dbReference>
<feature type="region of interest" description="Disordered" evidence="7">
    <location>
        <begin position="580"/>
        <end position="627"/>
    </location>
</feature>
<keyword evidence="2 6" id="KW-0547">Nucleotide-binding</keyword>
<dbReference type="InterPro" id="IPR003959">
    <property type="entry name" value="ATPase_AAA_core"/>
</dbReference>
<feature type="compositionally biased region" description="Polar residues" evidence="7">
    <location>
        <begin position="457"/>
        <end position="467"/>
    </location>
</feature>
<feature type="region of interest" description="Disordered" evidence="7">
    <location>
        <begin position="69"/>
        <end position="114"/>
    </location>
</feature>
<evidence type="ECO:0000256" key="4">
    <source>
        <dbReference type="ARBA" id="ARBA00022840"/>
    </source>
</evidence>
<sequence>MSLWSSSVWALPFTLKYSNSGPLEHTQQQSGTSTKAALSMSSSLLTRILWSNTSPSVSRDASASIHTTMSPLTDTTSTGAAWSGQNTGGGGSGSNAPSSSSSSISSSSKKKGNTEGGAMKLLVEIVLEVGVILVTTYIASVLIQKLLKNSNFQGLSDEDEQASTEAEKRLHRLLKEQGRSGSLALTSYERQIAQDVIDPADIKVEFADIGGMDAMKEEIWQLAVLPLKRPDLFSSSSLLQQPGGILLYGPPGTGKTMLAKAIAKEADATFLAVKLSKIMSKWFGESNKLIDATFGLARKLAPSIIFIDELDTFLNPRDGAENSAGNAIKAEFLTLWDGITTQTKRAGSSKDGDDDSDEVYAPVMVLGATNRPNHVDNAILRRLPRMFRIELPDEEGRLQILTITLQNSKHPLDDSARAYLPQLAKSTQGYSGSDLKELLNCAALESVREVMKEESRNAVTIKQQQQPTTAGAGGKGKNNNNKKKNKKKATAKKNDDTNTSSTNSTSSTNTDTNNHRSKLRPMSAKDLQVAMSKVKRTGQDAAEYERTRFEHDHPNSRQVGNPDDHVNTEQLLRLLMSSLNYNNNNHNGGGGGGRSSSSSNRNNNGGGVGNKNGDYDDEDDDNMPEIA</sequence>
<comment type="caution">
    <text evidence="10">The sequence shown here is derived from an EMBL/GenBank/DDBJ whole genome shotgun (WGS) entry which is preliminary data.</text>
</comment>
<keyword evidence="4 6" id="KW-0067">ATP-binding</keyword>
<keyword evidence="11" id="KW-1185">Reference proteome</keyword>
<feature type="transmembrane region" description="Helical" evidence="8">
    <location>
        <begin position="121"/>
        <end position="143"/>
    </location>
</feature>